<accession>A0A9Q0KYM4</accession>
<dbReference type="Proteomes" id="UP001141806">
    <property type="component" value="Unassembled WGS sequence"/>
</dbReference>
<protein>
    <recommendedName>
        <fullName evidence="4">Wall-associated receptor kinase galacturonan-binding domain-containing protein</fullName>
    </recommendedName>
</protein>
<reference evidence="5" key="1">
    <citation type="journal article" date="2023" name="Plant J.">
        <title>The genome of the king protea, Protea cynaroides.</title>
        <authorList>
            <person name="Chang J."/>
            <person name="Duong T.A."/>
            <person name="Schoeman C."/>
            <person name="Ma X."/>
            <person name="Roodt D."/>
            <person name="Barker N."/>
            <person name="Li Z."/>
            <person name="Van de Peer Y."/>
            <person name="Mizrachi E."/>
        </authorList>
    </citation>
    <scope>NUCLEOTIDE SEQUENCE</scope>
    <source>
        <tissue evidence="5">Young leaves</tissue>
    </source>
</reference>
<dbReference type="GO" id="GO:0030247">
    <property type="term" value="F:polysaccharide binding"/>
    <property type="evidence" value="ECO:0007669"/>
    <property type="project" value="InterPro"/>
</dbReference>
<comment type="caution">
    <text evidence="5">The sequence shown here is derived from an EMBL/GenBank/DDBJ whole genome shotgun (WGS) entry which is preliminary data.</text>
</comment>
<organism evidence="5 6">
    <name type="scientific">Protea cynaroides</name>
    <dbReference type="NCBI Taxonomy" id="273540"/>
    <lineage>
        <taxon>Eukaryota</taxon>
        <taxon>Viridiplantae</taxon>
        <taxon>Streptophyta</taxon>
        <taxon>Embryophyta</taxon>
        <taxon>Tracheophyta</taxon>
        <taxon>Spermatophyta</taxon>
        <taxon>Magnoliopsida</taxon>
        <taxon>Proteales</taxon>
        <taxon>Proteaceae</taxon>
        <taxon>Protea</taxon>
    </lineage>
</organism>
<dbReference type="OrthoDB" id="4062651at2759"/>
<evidence type="ECO:0000256" key="1">
    <source>
        <dbReference type="ARBA" id="ARBA00004167"/>
    </source>
</evidence>
<comment type="subcellular location">
    <subcellularLocation>
        <location evidence="1">Membrane</location>
        <topology evidence="1">Single-pass membrane protein</topology>
    </subcellularLocation>
</comment>
<dbReference type="Pfam" id="PF13947">
    <property type="entry name" value="GUB_WAK_bind"/>
    <property type="match status" value="1"/>
</dbReference>
<evidence type="ECO:0000256" key="2">
    <source>
        <dbReference type="ARBA" id="ARBA00022729"/>
    </source>
</evidence>
<keyword evidence="6" id="KW-1185">Reference proteome</keyword>
<keyword evidence="2 3" id="KW-0732">Signal</keyword>
<dbReference type="InterPro" id="IPR025287">
    <property type="entry name" value="WAK_GUB"/>
</dbReference>
<dbReference type="GO" id="GO:0016020">
    <property type="term" value="C:membrane"/>
    <property type="evidence" value="ECO:0007669"/>
    <property type="project" value="UniProtKB-SubCell"/>
</dbReference>
<evidence type="ECO:0000313" key="6">
    <source>
        <dbReference type="Proteomes" id="UP001141806"/>
    </source>
</evidence>
<evidence type="ECO:0000256" key="3">
    <source>
        <dbReference type="SAM" id="SignalP"/>
    </source>
</evidence>
<dbReference type="PANTHER" id="PTHR33491">
    <property type="entry name" value="OSJNBA0016N04.9 PROTEIN"/>
    <property type="match status" value="1"/>
</dbReference>
<sequence length="302" mass="33799">MDPPMVLNFFFFLLILFLCPAAISTFPLAKLGCQETCGNISVPYPFGMSNANCYRDSNFQVICNNTYYNPPKLFTLTNHEILSISLQGQQRIYNYVSSRCYDSEGNLTSSYEPILYQDNYFTYSDTENKFTAIGCDTQGYFSASGKGFQTGCMLACPDTSYLTNGSCSGIGCCQISVPKGLRYMSAVVTSINMHKYVYYFNPCSYAFIVDYNWYNYSTSDIKNFSHNIDETGNSRVPIVVDWAINWEPNIITSCDEAMKNQTSYACGNNSVCGNSKNRLGYNCNCSQGHQGNPYLQDGCQGT</sequence>
<dbReference type="EMBL" id="JAMYWD010000002">
    <property type="protein sequence ID" value="KAJ4979283.1"/>
    <property type="molecule type" value="Genomic_DNA"/>
</dbReference>
<evidence type="ECO:0000259" key="4">
    <source>
        <dbReference type="Pfam" id="PF13947"/>
    </source>
</evidence>
<feature type="chain" id="PRO_5040228194" description="Wall-associated receptor kinase galacturonan-binding domain-containing protein" evidence="3">
    <location>
        <begin position="25"/>
        <end position="302"/>
    </location>
</feature>
<feature type="domain" description="Wall-associated receptor kinase galacturonan-binding" evidence="4">
    <location>
        <begin position="33"/>
        <end position="90"/>
    </location>
</feature>
<feature type="signal peptide" evidence="3">
    <location>
        <begin position="1"/>
        <end position="24"/>
    </location>
</feature>
<name>A0A9Q0KYM4_9MAGN</name>
<gene>
    <name evidence="5" type="ORF">NE237_010063</name>
</gene>
<evidence type="ECO:0000313" key="5">
    <source>
        <dbReference type="EMBL" id="KAJ4979283.1"/>
    </source>
</evidence>
<dbReference type="AlphaFoldDB" id="A0A9Q0KYM4"/>
<proteinExistence type="predicted"/>